<dbReference type="Pfam" id="PF12833">
    <property type="entry name" value="HTH_18"/>
    <property type="match status" value="1"/>
</dbReference>
<feature type="domain" description="HTH araC/xylS-type" evidence="4">
    <location>
        <begin position="228"/>
        <end position="324"/>
    </location>
</feature>
<proteinExistence type="predicted"/>
<evidence type="ECO:0000313" key="5">
    <source>
        <dbReference type="EMBL" id="SHH16895.1"/>
    </source>
</evidence>
<dbReference type="PROSITE" id="PS00041">
    <property type="entry name" value="HTH_ARAC_FAMILY_1"/>
    <property type="match status" value="1"/>
</dbReference>
<dbReference type="GO" id="GO:0043565">
    <property type="term" value="F:sequence-specific DNA binding"/>
    <property type="evidence" value="ECO:0007669"/>
    <property type="project" value="InterPro"/>
</dbReference>
<dbReference type="OrthoDB" id="9816011at2"/>
<evidence type="ECO:0000256" key="3">
    <source>
        <dbReference type="ARBA" id="ARBA00023163"/>
    </source>
</evidence>
<name>A0A1M5QRW7_9RHOB</name>
<dbReference type="CDD" id="cd03136">
    <property type="entry name" value="GATase1_AraC_ArgR_like"/>
    <property type="match status" value="1"/>
</dbReference>
<dbReference type="AlphaFoldDB" id="A0A1M5QRW7"/>
<keyword evidence="1" id="KW-0805">Transcription regulation</keyword>
<evidence type="ECO:0000259" key="4">
    <source>
        <dbReference type="PROSITE" id="PS01124"/>
    </source>
</evidence>
<dbReference type="Gene3D" id="3.40.50.880">
    <property type="match status" value="1"/>
</dbReference>
<dbReference type="GO" id="GO:0003700">
    <property type="term" value="F:DNA-binding transcription factor activity"/>
    <property type="evidence" value="ECO:0007669"/>
    <property type="project" value="InterPro"/>
</dbReference>
<dbReference type="InterPro" id="IPR020449">
    <property type="entry name" value="Tscrpt_reg_AraC-type_HTH"/>
</dbReference>
<dbReference type="EMBL" id="FQWM01000003">
    <property type="protein sequence ID" value="SHH16895.1"/>
    <property type="molecule type" value="Genomic_DNA"/>
</dbReference>
<dbReference type="Gene3D" id="1.10.10.60">
    <property type="entry name" value="Homeodomain-like"/>
    <property type="match status" value="1"/>
</dbReference>
<dbReference type="PROSITE" id="PS01124">
    <property type="entry name" value="HTH_ARAC_FAMILY_2"/>
    <property type="match status" value="1"/>
</dbReference>
<gene>
    <name evidence="5" type="ORF">SAMN04488044_2090</name>
</gene>
<dbReference type="SUPFAM" id="SSF52317">
    <property type="entry name" value="Class I glutamine amidotransferase-like"/>
    <property type="match status" value="1"/>
</dbReference>
<dbReference type="SMART" id="SM00342">
    <property type="entry name" value="HTH_ARAC"/>
    <property type="match status" value="1"/>
</dbReference>
<dbReference type="InterPro" id="IPR018060">
    <property type="entry name" value="HTH_AraC"/>
</dbReference>
<keyword evidence="3" id="KW-0804">Transcription</keyword>
<dbReference type="InterPro" id="IPR029062">
    <property type="entry name" value="Class_I_gatase-like"/>
</dbReference>
<dbReference type="RefSeq" id="WP_072792974.1">
    <property type="nucleotide sequence ID" value="NZ_FQWM01000003.1"/>
</dbReference>
<dbReference type="InterPro" id="IPR050204">
    <property type="entry name" value="AraC_XylS_family_regulators"/>
</dbReference>
<dbReference type="PANTHER" id="PTHR46796:SF6">
    <property type="entry name" value="ARAC SUBFAMILY"/>
    <property type="match status" value="1"/>
</dbReference>
<dbReference type="PANTHER" id="PTHR46796">
    <property type="entry name" value="HTH-TYPE TRANSCRIPTIONAL ACTIVATOR RHAS-RELATED"/>
    <property type="match status" value="1"/>
</dbReference>
<dbReference type="SUPFAM" id="SSF46689">
    <property type="entry name" value="Homeodomain-like"/>
    <property type="match status" value="2"/>
</dbReference>
<dbReference type="PRINTS" id="PR00032">
    <property type="entry name" value="HTHARAC"/>
</dbReference>
<dbReference type="Proteomes" id="UP000184211">
    <property type="component" value="Unassembled WGS sequence"/>
</dbReference>
<keyword evidence="2" id="KW-0238">DNA-binding</keyword>
<dbReference type="InterPro" id="IPR018062">
    <property type="entry name" value="HTH_AraC-typ_CS"/>
</dbReference>
<protein>
    <submittedName>
        <fullName evidence="5">AraC family transcriptional regulator, carnitine catabolism transcriptional activator</fullName>
    </submittedName>
</protein>
<dbReference type="InterPro" id="IPR009057">
    <property type="entry name" value="Homeodomain-like_sf"/>
</dbReference>
<evidence type="ECO:0000313" key="6">
    <source>
        <dbReference type="Proteomes" id="UP000184211"/>
    </source>
</evidence>
<sequence length="324" mass="36287">MEHPARNSFNSGAQPIVQDVVIMLGDGATLADCSAITQPMLTMNEISGRRHYRWHYASLNGSVQKLACGAELSCDADVGQLHHDTLVVLNWGSAATAKEDKLIAWVRRQYRVGNKFILQGNAVFTLARAGLLSDIPVAVHWEWMETMKELYPNILAVDQLYSVSPRICASTCSDAATELVVGLIETRHGREIASKVQEQLNRPACRPPTTPQSIPLARKYGSRNQTFLAVVERIQSSYEEDISVQDLCCEFNISRRQLERQFAEKTGTSPLRFIKDHRLRKAQKLLQITNMSVLEVAIACGFQSDSCFRTAFKRKFGVTPKQFV</sequence>
<accession>A0A1M5QRW7</accession>
<dbReference type="STRING" id="870908.SAMN04488044_2090"/>
<organism evidence="5 6">
    <name type="scientific">Cognatishimia maritima</name>
    <dbReference type="NCBI Taxonomy" id="870908"/>
    <lineage>
        <taxon>Bacteria</taxon>
        <taxon>Pseudomonadati</taxon>
        <taxon>Pseudomonadota</taxon>
        <taxon>Alphaproteobacteria</taxon>
        <taxon>Rhodobacterales</taxon>
        <taxon>Paracoccaceae</taxon>
        <taxon>Cognatishimia</taxon>
    </lineage>
</organism>
<evidence type="ECO:0000256" key="2">
    <source>
        <dbReference type="ARBA" id="ARBA00023125"/>
    </source>
</evidence>
<reference evidence="6" key="1">
    <citation type="submission" date="2016-11" db="EMBL/GenBank/DDBJ databases">
        <authorList>
            <person name="Varghese N."/>
            <person name="Submissions S."/>
        </authorList>
    </citation>
    <scope>NUCLEOTIDE SEQUENCE [LARGE SCALE GENOMIC DNA]</scope>
    <source>
        <strain evidence="6">DSM 28223</strain>
    </source>
</reference>
<keyword evidence="6" id="KW-1185">Reference proteome</keyword>
<evidence type="ECO:0000256" key="1">
    <source>
        <dbReference type="ARBA" id="ARBA00023015"/>
    </source>
</evidence>